<organism evidence="1 2">
    <name type="scientific">Neoroseomonas marina</name>
    <dbReference type="NCBI Taxonomy" id="1232220"/>
    <lineage>
        <taxon>Bacteria</taxon>
        <taxon>Pseudomonadati</taxon>
        <taxon>Pseudomonadota</taxon>
        <taxon>Alphaproteobacteria</taxon>
        <taxon>Acetobacterales</taxon>
        <taxon>Acetobacteraceae</taxon>
        <taxon>Neoroseomonas</taxon>
    </lineage>
</organism>
<proteinExistence type="predicted"/>
<accession>A0A848E9Y8</accession>
<keyword evidence="2" id="KW-1185">Reference proteome</keyword>
<evidence type="ECO:0000313" key="1">
    <source>
        <dbReference type="EMBL" id="NMJ41281.1"/>
    </source>
</evidence>
<name>A0A848E9Y8_9PROT</name>
<dbReference type="RefSeq" id="WP_170053502.1">
    <property type="nucleotide sequence ID" value="NZ_JABBKX010000002.1"/>
</dbReference>
<dbReference type="EMBL" id="JABBKX010000002">
    <property type="protein sequence ID" value="NMJ41281.1"/>
    <property type="molecule type" value="Genomic_DNA"/>
</dbReference>
<gene>
    <name evidence="1" type="ORF">GWK16_08520</name>
</gene>
<reference evidence="1 2" key="1">
    <citation type="submission" date="2020-03" db="EMBL/GenBank/DDBJ databases">
        <authorList>
            <person name="Sun Q."/>
        </authorList>
    </citation>
    <scope>NUCLEOTIDE SEQUENCE [LARGE SCALE GENOMIC DNA]</scope>
    <source>
        <strain evidence="1 2">JC162</strain>
    </source>
</reference>
<dbReference type="Proteomes" id="UP000548582">
    <property type="component" value="Unassembled WGS sequence"/>
</dbReference>
<comment type="caution">
    <text evidence="1">The sequence shown here is derived from an EMBL/GenBank/DDBJ whole genome shotgun (WGS) entry which is preliminary data.</text>
</comment>
<evidence type="ECO:0000313" key="2">
    <source>
        <dbReference type="Proteomes" id="UP000548582"/>
    </source>
</evidence>
<protein>
    <submittedName>
        <fullName evidence="1">Uncharacterized protein</fullName>
    </submittedName>
</protein>
<sequence length="102" mass="10627">MATPPGGRTRYGSPGSMRILFAGLVMLGTPAALGGVEPPARMTSDSKEYCSELAVRLATLPGSRDEPARSLAADGMRLCETGHTRTGVAKLRRAIRAARGGD</sequence>
<dbReference type="AlphaFoldDB" id="A0A848E9Y8"/>